<comment type="caution">
    <text evidence="2">The sequence shown here is derived from an EMBL/GenBank/DDBJ whole genome shotgun (WGS) entry which is preliminary data.</text>
</comment>
<dbReference type="InterPro" id="IPR002921">
    <property type="entry name" value="Fungal_lipase-type"/>
</dbReference>
<name>A0A8S3T2U5_MYTED</name>
<dbReference type="InterPro" id="IPR029058">
    <property type="entry name" value="AB_hydrolase_fold"/>
</dbReference>
<protein>
    <recommendedName>
        <fullName evidence="1">Fungal lipase-type domain-containing protein</fullName>
    </recommendedName>
</protein>
<keyword evidence="3" id="KW-1185">Reference proteome</keyword>
<dbReference type="SUPFAM" id="SSF53474">
    <property type="entry name" value="alpha/beta-Hydrolases"/>
    <property type="match status" value="1"/>
</dbReference>
<dbReference type="Proteomes" id="UP000683360">
    <property type="component" value="Unassembled WGS sequence"/>
</dbReference>
<accession>A0A8S3T2U5</accession>
<evidence type="ECO:0000313" key="3">
    <source>
        <dbReference type="Proteomes" id="UP000683360"/>
    </source>
</evidence>
<dbReference type="OrthoDB" id="5960337at2759"/>
<feature type="domain" description="Fungal lipase-type" evidence="1">
    <location>
        <begin position="39"/>
        <end position="159"/>
    </location>
</feature>
<dbReference type="PANTHER" id="PTHR45908">
    <property type="entry name" value="PROTEIN CBG11750-RELATED"/>
    <property type="match status" value="1"/>
</dbReference>
<dbReference type="CDD" id="cd00519">
    <property type="entry name" value="Lipase_3"/>
    <property type="match status" value="1"/>
</dbReference>
<dbReference type="EMBL" id="CAJPWZ010001821">
    <property type="protein sequence ID" value="CAG2224881.1"/>
    <property type="molecule type" value="Genomic_DNA"/>
</dbReference>
<gene>
    <name evidence="2" type="ORF">MEDL_38040</name>
</gene>
<dbReference type="AlphaFoldDB" id="A0A8S3T2U5"/>
<evidence type="ECO:0000313" key="2">
    <source>
        <dbReference type="EMBL" id="CAG2224881.1"/>
    </source>
</evidence>
<dbReference type="GO" id="GO:0006629">
    <property type="term" value="P:lipid metabolic process"/>
    <property type="evidence" value="ECO:0007669"/>
    <property type="project" value="InterPro"/>
</dbReference>
<proteinExistence type="predicted"/>
<dbReference type="Gene3D" id="3.40.50.1820">
    <property type="entry name" value="alpha/beta hydrolase"/>
    <property type="match status" value="1"/>
</dbReference>
<sequence length="236" mass="26529">MNDFEIVEWIGRHCEDLSLLAYRECVATVMISHKRKVIVLAYQGTTEFKQYLDEMQSVLFSSKVSGGIGNGEVQEYFKEAHDRIFPCVITSLKEQISSYPNYNILITGHSLGGVIASIASASLIYHHIIKDEKISLYTFGMPKVGNSQYALEHNILVKTVGELSIVMILYHIILQALGYLMDHYITKLKSTIHLDVCCLRTENTSFVLVPIMMTVVVISNSSEILKTIKGILANHL</sequence>
<organism evidence="2 3">
    <name type="scientific">Mytilus edulis</name>
    <name type="common">Blue mussel</name>
    <dbReference type="NCBI Taxonomy" id="6550"/>
    <lineage>
        <taxon>Eukaryota</taxon>
        <taxon>Metazoa</taxon>
        <taxon>Spiralia</taxon>
        <taxon>Lophotrochozoa</taxon>
        <taxon>Mollusca</taxon>
        <taxon>Bivalvia</taxon>
        <taxon>Autobranchia</taxon>
        <taxon>Pteriomorphia</taxon>
        <taxon>Mytilida</taxon>
        <taxon>Mytiloidea</taxon>
        <taxon>Mytilidae</taxon>
        <taxon>Mytilinae</taxon>
        <taxon>Mytilus</taxon>
    </lineage>
</organism>
<evidence type="ECO:0000259" key="1">
    <source>
        <dbReference type="Pfam" id="PF01764"/>
    </source>
</evidence>
<dbReference type="Pfam" id="PF01764">
    <property type="entry name" value="Lipase_3"/>
    <property type="match status" value="1"/>
</dbReference>
<reference evidence="2" key="1">
    <citation type="submission" date="2021-03" db="EMBL/GenBank/DDBJ databases">
        <authorList>
            <person name="Bekaert M."/>
        </authorList>
    </citation>
    <scope>NUCLEOTIDE SEQUENCE</scope>
</reference>